<protein>
    <submittedName>
        <fullName evidence="2">Uncharacterized protein</fullName>
    </submittedName>
</protein>
<reference evidence="2 3" key="1">
    <citation type="journal article" date="2016" name="Nat. Commun.">
        <title>Thousands of microbial genomes shed light on interconnected biogeochemical processes in an aquifer system.</title>
        <authorList>
            <person name="Anantharaman K."/>
            <person name="Brown C.T."/>
            <person name="Hug L.A."/>
            <person name="Sharon I."/>
            <person name="Castelle C.J."/>
            <person name="Probst A.J."/>
            <person name="Thomas B.C."/>
            <person name="Singh A."/>
            <person name="Wilkins M.J."/>
            <person name="Karaoz U."/>
            <person name="Brodie E.L."/>
            <person name="Williams K.H."/>
            <person name="Hubbard S.S."/>
            <person name="Banfield J.F."/>
        </authorList>
    </citation>
    <scope>NUCLEOTIDE SEQUENCE [LARGE SCALE GENOMIC DNA]</scope>
</reference>
<organism evidence="2 3">
    <name type="scientific">Candidatus Buchananbacteria bacterium RIFCSPHIGHO2_02_FULL_56_16</name>
    <dbReference type="NCBI Taxonomy" id="1797542"/>
    <lineage>
        <taxon>Bacteria</taxon>
        <taxon>Candidatus Buchananiibacteriota</taxon>
    </lineage>
</organism>
<dbReference type="Proteomes" id="UP000177310">
    <property type="component" value="Unassembled WGS sequence"/>
</dbReference>
<proteinExistence type="predicted"/>
<evidence type="ECO:0000313" key="3">
    <source>
        <dbReference type="Proteomes" id="UP000177310"/>
    </source>
</evidence>
<comment type="caution">
    <text evidence="2">The sequence shown here is derived from an EMBL/GenBank/DDBJ whole genome shotgun (WGS) entry which is preliminary data.</text>
</comment>
<gene>
    <name evidence="2" type="ORF">A3J59_03680</name>
</gene>
<dbReference type="EMBL" id="MHIL01000015">
    <property type="protein sequence ID" value="OGY51741.1"/>
    <property type="molecule type" value="Genomic_DNA"/>
</dbReference>
<dbReference type="AlphaFoldDB" id="A0A1G1YHJ8"/>
<keyword evidence="1" id="KW-0812">Transmembrane</keyword>
<evidence type="ECO:0000313" key="2">
    <source>
        <dbReference type="EMBL" id="OGY51741.1"/>
    </source>
</evidence>
<keyword evidence="1" id="KW-1133">Transmembrane helix</keyword>
<sequence>MIISNKVMDAGRLFVRLKAALRPGRSIAMAGSVAGLTLKLLIWLLVDLVLVATIVVAVWWIICNPFGCVQTFIVCLMAGAMLRRAHFYCR</sequence>
<feature type="transmembrane region" description="Helical" evidence="1">
    <location>
        <begin position="58"/>
        <end position="82"/>
    </location>
</feature>
<keyword evidence="1" id="KW-0472">Membrane</keyword>
<name>A0A1G1YHJ8_9BACT</name>
<accession>A0A1G1YHJ8</accession>
<evidence type="ECO:0000256" key="1">
    <source>
        <dbReference type="SAM" id="Phobius"/>
    </source>
</evidence>